<keyword evidence="3" id="KW-1185">Reference proteome</keyword>
<feature type="transmembrane region" description="Helical" evidence="1">
    <location>
        <begin position="668"/>
        <end position="692"/>
    </location>
</feature>
<keyword evidence="1" id="KW-0812">Transmembrane</keyword>
<feature type="transmembrane region" description="Helical" evidence="1">
    <location>
        <begin position="114"/>
        <end position="137"/>
    </location>
</feature>
<organism evidence="2 3">
    <name type="scientific">Diplodia seriata</name>
    <dbReference type="NCBI Taxonomy" id="420778"/>
    <lineage>
        <taxon>Eukaryota</taxon>
        <taxon>Fungi</taxon>
        <taxon>Dikarya</taxon>
        <taxon>Ascomycota</taxon>
        <taxon>Pezizomycotina</taxon>
        <taxon>Dothideomycetes</taxon>
        <taxon>Dothideomycetes incertae sedis</taxon>
        <taxon>Botryosphaeriales</taxon>
        <taxon>Botryosphaeriaceae</taxon>
        <taxon>Diplodia</taxon>
    </lineage>
</organism>
<feature type="transmembrane region" description="Helical" evidence="1">
    <location>
        <begin position="33"/>
        <end position="53"/>
    </location>
</feature>
<evidence type="ECO:0000313" key="2">
    <source>
        <dbReference type="EMBL" id="KAL0264933.1"/>
    </source>
</evidence>
<gene>
    <name evidence="2" type="ORF">SLS55_000887</name>
</gene>
<keyword evidence="1" id="KW-1133">Transmembrane helix</keyword>
<sequence>MNVAALALLATAIPALTYLWFCNGSNKVWRRIMIDGGLAQAVTVLTLAVRLAVATQAGTVTSMLACISLESRALGGTSLKDGAALSITRYVNSGPLSTAPAFWKNTQWRANGQVFLVVLSVTLFTVVSQFTSTLLLWDVRQGSVLGFSDQRQMDVGFRMQSYVEKFGFVITRSPNYWLSSPPGYPAFAEHSEEPASTSDVFVDTGPSIRALLPFGSENDRRALSEYTGIASVFDTRVICVRPRFPSWNFFRNSTDDVNVAIFNGTVLPSHVVSDVADILRYEHAAEGNPFECLLNELLLQDDQSFKICRIGAESGGLVSSVDTMQNTTLGYTYDSASRQWRAQNNETAQTWPVELGHAILIISAGDPGTPKSRTDDSDLRYLASSLPINEATTSFTIHERDAWLDFVPNLAGDSIMSVHHPKANISMTMCYDAIPLKTPGRRMKHRYDIPIKATRRADVSEPRLQWDSTAQRFDTRAILSQLLPGHHEFSQRAILDLDVNELKEGLHLMSAFWNPAVNATIEGAPDFLWYPNSTLGAPPAPVFSPDSLQNATSFLARSSEPADFLSSIIWDSFDDQPFQIAVACENCSRMATEPGISNRFPGNSGLNLVLDCVFRDVLAQTANPALAWQALLTMVLRIAYYDWLPAFDLSADVSVTSMVSCQIPRRTIGFAVVMANLVLHSIAFSVVVYWFCFTTRYSSLGQSWQVVAQLKAPATEDVLQEATVLDDEEVEKKMGSVLRHRRLRLMEDREGERVCLLHNS</sequence>
<reference evidence="2 3" key="1">
    <citation type="submission" date="2024-02" db="EMBL/GenBank/DDBJ databases">
        <title>De novo assembly and annotation of 12 fungi associated with fruit tree decline syndrome in Ontario, Canada.</title>
        <authorList>
            <person name="Sulman M."/>
            <person name="Ellouze W."/>
            <person name="Ilyukhin E."/>
        </authorList>
    </citation>
    <scope>NUCLEOTIDE SEQUENCE [LARGE SCALE GENOMIC DNA]</scope>
    <source>
        <strain evidence="2 3">FDS-637</strain>
    </source>
</reference>
<comment type="caution">
    <text evidence="2">The sequence shown here is derived from an EMBL/GenBank/DDBJ whole genome shotgun (WGS) entry which is preliminary data.</text>
</comment>
<dbReference type="GeneID" id="92004972"/>
<keyword evidence="1" id="KW-0472">Membrane</keyword>
<accession>A0ABR3CVJ9</accession>
<name>A0ABR3CVJ9_9PEZI</name>
<evidence type="ECO:0000313" key="3">
    <source>
        <dbReference type="Proteomes" id="UP001430584"/>
    </source>
</evidence>
<dbReference type="RefSeq" id="XP_066637673.1">
    <property type="nucleotide sequence ID" value="XM_066772394.1"/>
</dbReference>
<dbReference type="Proteomes" id="UP001430584">
    <property type="component" value="Unassembled WGS sequence"/>
</dbReference>
<dbReference type="EMBL" id="JAJVCZ030000001">
    <property type="protein sequence ID" value="KAL0264933.1"/>
    <property type="molecule type" value="Genomic_DNA"/>
</dbReference>
<evidence type="ECO:0000256" key="1">
    <source>
        <dbReference type="SAM" id="Phobius"/>
    </source>
</evidence>
<protein>
    <submittedName>
        <fullName evidence="2">Uncharacterized protein</fullName>
    </submittedName>
</protein>
<proteinExistence type="predicted"/>